<feature type="transmembrane region" description="Helical" evidence="1">
    <location>
        <begin position="242"/>
        <end position="264"/>
    </location>
</feature>
<dbReference type="EMBL" id="BRXZ01001436">
    <property type="protein sequence ID" value="GMH71169.1"/>
    <property type="molecule type" value="Genomic_DNA"/>
</dbReference>
<feature type="transmembrane region" description="Helical" evidence="1">
    <location>
        <begin position="549"/>
        <end position="566"/>
    </location>
</feature>
<organism evidence="3 4">
    <name type="scientific">Triparma retinervis</name>
    <dbReference type="NCBI Taxonomy" id="2557542"/>
    <lineage>
        <taxon>Eukaryota</taxon>
        <taxon>Sar</taxon>
        <taxon>Stramenopiles</taxon>
        <taxon>Ochrophyta</taxon>
        <taxon>Bolidophyceae</taxon>
        <taxon>Parmales</taxon>
        <taxon>Triparmaceae</taxon>
        <taxon>Triparma</taxon>
    </lineage>
</organism>
<name>A0A9W7AMR6_9STRA</name>
<dbReference type="Proteomes" id="UP001165082">
    <property type="component" value="Unassembled WGS sequence"/>
</dbReference>
<reference evidence="3" key="1">
    <citation type="submission" date="2022-07" db="EMBL/GenBank/DDBJ databases">
        <title>Genome analysis of Parmales, a sister group of diatoms, reveals the evolutionary specialization of diatoms from phago-mixotrophs to photoautotrophs.</title>
        <authorList>
            <person name="Ban H."/>
            <person name="Sato S."/>
            <person name="Yoshikawa S."/>
            <person name="Kazumasa Y."/>
            <person name="Nakamura Y."/>
            <person name="Ichinomiya M."/>
            <person name="Saitoh K."/>
            <person name="Sato N."/>
            <person name="Blanc-Mathieu R."/>
            <person name="Endo H."/>
            <person name="Kuwata A."/>
            <person name="Ogata H."/>
        </authorList>
    </citation>
    <scope>NUCLEOTIDE SEQUENCE</scope>
</reference>
<dbReference type="OrthoDB" id="424712at2759"/>
<keyword evidence="1" id="KW-1133">Transmembrane helix</keyword>
<feature type="transmembrane region" description="Helical" evidence="1">
    <location>
        <begin position="453"/>
        <end position="474"/>
    </location>
</feature>
<dbReference type="CDD" id="cd00037">
    <property type="entry name" value="CLECT"/>
    <property type="match status" value="1"/>
</dbReference>
<keyword evidence="1" id="KW-0472">Membrane</keyword>
<dbReference type="InterPro" id="IPR001304">
    <property type="entry name" value="C-type_lectin-like"/>
</dbReference>
<feature type="transmembrane region" description="Helical" evidence="1">
    <location>
        <begin position="480"/>
        <end position="504"/>
    </location>
</feature>
<evidence type="ECO:0000313" key="4">
    <source>
        <dbReference type="Proteomes" id="UP001165082"/>
    </source>
</evidence>
<dbReference type="PANTHER" id="PTHR23028">
    <property type="entry name" value="ACETYLTRANSFERASE"/>
    <property type="match status" value="1"/>
</dbReference>
<evidence type="ECO:0000313" key="3">
    <source>
        <dbReference type="EMBL" id="GMH71169.1"/>
    </source>
</evidence>
<accession>A0A9W7AMR6</accession>
<dbReference type="InterPro" id="IPR016186">
    <property type="entry name" value="C-type_lectin-like/link_sf"/>
</dbReference>
<dbReference type="InterPro" id="IPR002656">
    <property type="entry name" value="Acyl_transf_3_dom"/>
</dbReference>
<feature type="transmembrane region" description="Helical" evidence="1">
    <location>
        <begin position="349"/>
        <end position="369"/>
    </location>
</feature>
<dbReference type="Pfam" id="PF00059">
    <property type="entry name" value="Lectin_C"/>
    <property type="match status" value="1"/>
</dbReference>
<gene>
    <name evidence="3" type="ORF">TrRE_jg9945</name>
</gene>
<feature type="transmembrane region" description="Helical" evidence="1">
    <location>
        <begin position="304"/>
        <end position="329"/>
    </location>
</feature>
<comment type="caution">
    <text evidence="3">The sequence shown here is derived from an EMBL/GenBank/DDBJ whole genome shotgun (WGS) entry which is preliminary data.</text>
</comment>
<feature type="domain" description="C-type lectin" evidence="2">
    <location>
        <begin position="1"/>
        <end position="141"/>
    </location>
</feature>
<dbReference type="GO" id="GO:0016747">
    <property type="term" value="F:acyltransferase activity, transferring groups other than amino-acyl groups"/>
    <property type="evidence" value="ECO:0007669"/>
    <property type="project" value="InterPro"/>
</dbReference>
<dbReference type="Pfam" id="PF01757">
    <property type="entry name" value="Acyl_transf_3"/>
    <property type="match status" value="1"/>
</dbReference>
<dbReference type="Gene3D" id="3.10.100.10">
    <property type="entry name" value="Mannose-Binding Protein A, subunit A"/>
    <property type="match status" value="1"/>
</dbReference>
<evidence type="ECO:0000259" key="2">
    <source>
        <dbReference type="PROSITE" id="PS50041"/>
    </source>
</evidence>
<keyword evidence="4" id="KW-1185">Reference proteome</keyword>
<protein>
    <recommendedName>
        <fullName evidence="2">C-type lectin domain-containing protein</fullName>
    </recommendedName>
</protein>
<dbReference type="InterPro" id="IPR016187">
    <property type="entry name" value="CTDL_fold"/>
</dbReference>
<proteinExistence type="predicted"/>
<feature type="transmembrane region" description="Helical" evidence="1">
    <location>
        <begin position="525"/>
        <end position="543"/>
    </location>
</feature>
<sequence>MKYAFRSVKANWYDANEFCKSTFGGQLATASEVESFVSIQEVAQANAYWIGASHDNVHSSESSEAWTWLNTSKTVGWFSGQAAVICTSPFCYIEGQYDEQPDSPFDCLLMMDTEQNPLAVPGQGGNMAIQDCEKAYPFVCEVPESFDLDNTAAWTPPDLDYYECLEDHFCKTNAFSLNETVTVVYALVSIFVLAGWLLKELLGGKGRGNIIPSSFAHASTLPSIPFDYGTFLRNRAARLLPMYYLIYFLHVLLFAASAGGFWIYHSGPNPTVYVFRDVISVFLLNMWVYPLWPALGKDISFGSGTIMPAAGVTWTIQTMFVFYLTYPLVLRWLRGVSTSVERGRKLQTLFWVQAAWSLAQVFNLFAPVTDSLYGYWSSRGFPLGRLPVFMAGCLLATERLYGGWSDQNRATGTQELSFSTCFPGCCCGPAPSLAEIKQAAWWGGNATNKFTSYLGGLGLVITFSTVVNGAAPGLGSLVSFIFRVFVEIFVMVLFCEIIVGLTICSKTGRLYKIMTSRFLTFIGDISYSLYLVHMLSFTVFSVLVPGARWVQFMASTITSFVLGYALNKCFERPMRKLLSKKRK</sequence>
<feature type="transmembrane region" description="Helical" evidence="1">
    <location>
        <begin position="270"/>
        <end position="292"/>
    </location>
</feature>
<feature type="transmembrane region" description="Helical" evidence="1">
    <location>
        <begin position="180"/>
        <end position="198"/>
    </location>
</feature>
<dbReference type="SUPFAM" id="SSF56436">
    <property type="entry name" value="C-type lectin-like"/>
    <property type="match status" value="1"/>
</dbReference>
<dbReference type="InterPro" id="IPR050879">
    <property type="entry name" value="Acyltransferase_3"/>
</dbReference>
<dbReference type="PROSITE" id="PS50041">
    <property type="entry name" value="C_TYPE_LECTIN_2"/>
    <property type="match status" value="1"/>
</dbReference>
<dbReference type="AlphaFoldDB" id="A0A9W7AMR6"/>
<evidence type="ECO:0000256" key="1">
    <source>
        <dbReference type="SAM" id="Phobius"/>
    </source>
</evidence>
<keyword evidence="1" id="KW-0812">Transmembrane</keyword>